<dbReference type="SUPFAM" id="SSF54285">
    <property type="entry name" value="MoaD/ThiS"/>
    <property type="match status" value="1"/>
</dbReference>
<sequence length="95" mass="10793">MIQINIKIEFFGRARMILGFNSFETTVNKEITKEELISLIAKKYPKLIGEIIEENKFNLKKSYNIGINGIKNPSENELNLKNKDSILIFSSQAGG</sequence>
<dbReference type="EMBL" id="UINC01058266">
    <property type="protein sequence ID" value="SVB80327.1"/>
    <property type="molecule type" value="Genomic_DNA"/>
</dbReference>
<name>A0A382H047_9ZZZZ</name>
<gene>
    <name evidence="1" type="ORF">METZ01_LOCUS233181</name>
</gene>
<dbReference type="AlphaFoldDB" id="A0A382H047"/>
<reference evidence="1" key="1">
    <citation type="submission" date="2018-05" db="EMBL/GenBank/DDBJ databases">
        <authorList>
            <person name="Lanie J.A."/>
            <person name="Ng W.-L."/>
            <person name="Kazmierczak K.M."/>
            <person name="Andrzejewski T.M."/>
            <person name="Davidsen T.M."/>
            <person name="Wayne K.J."/>
            <person name="Tettelin H."/>
            <person name="Glass J.I."/>
            <person name="Rusch D."/>
            <person name="Podicherti R."/>
            <person name="Tsui H.-C.T."/>
            <person name="Winkler M.E."/>
        </authorList>
    </citation>
    <scope>NUCLEOTIDE SEQUENCE</scope>
</reference>
<evidence type="ECO:0000313" key="1">
    <source>
        <dbReference type="EMBL" id="SVB80327.1"/>
    </source>
</evidence>
<protein>
    <submittedName>
        <fullName evidence="1">Uncharacterized protein</fullName>
    </submittedName>
</protein>
<organism evidence="1">
    <name type="scientific">marine metagenome</name>
    <dbReference type="NCBI Taxonomy" id="408172"/>
    <lineage>
        <taxon>unclassified sequences</taxon>
        <taxon>metagenomes</taxon>
        <taxon>ecological metagenomes</taxon>
    </lineage>
</organism>
<dbReference type="InterPro" id="IPR003749">
    <property type="entry name" value="ThiS/MoaD-like"/>
</dbReference>
<dbReference type="CDD" id="cd17040">
    <property type="entry name" value="Ubl_MoaD_like"/>
    <property type="match status" value="1"/>
</dbReference>
<dbReference type="Pfam" id="PF02597">
    <property type="entry name" value="ThiS"/>
    <property type="match status" value="1"/>
</dbReference>
<dbReference type="Gene3D" id="3.10.20.30">
    <property type="match status" value="1"/>
</dbReference>
<accession>A0A382H047</accession>
<proteinExistence type="predicted"/>
<dbReference type="InterPro" id="IPR016155">
    <property type="entry name" value="Mopterin_synth/thiamin_S_b"/>
</dbReference>
<dbReference type="InterPro" id="IPR012675">
    <property type="entry name" value="Beta-grasp_dom_sf"/>
</dbReference>